<keyword evidence="2 4" id="KW-0808">Transferase</keyword>
<feature type="binding site" evidence="4">
    <location>
        <position position="53"/>
    </location>
    <ligand>
        <name>1-deoxy-D-xylulose 5-phosphate</name>
        <dbReference type="ChEBI" id="CHEBI:57792"/>
    </ligand>
</feature>
<dbReference type="UniPathway" id="UPA00244">
    <property type="reaction ID" value="UER00313"/>
</dbReference>
<dbReference type="EMBL" id="CP020921">
    <property type="protein sequence ID" value="AWB10420.1"/>
    <property type="molecule type" value="Genomic_DNA"/>
</dbReference>
<comment type="similarity">
    <text evidence="4">Belongs to the PNP synthase family.</text>
</comment>
<comment type="function">
    <text evidence="4">Catalyzes the complicated ring closure reaction between the two acyclic compounds 1-deoxy-D-xylulose-5-phosphate (DXP) and 3-amino-2-oxopropyl phosphate (1-amino-acetone-3-phosphate or AAP) to form pyridoxine 5'-phosphate (PNP) and inorganic phosphate.</text>
</comment>
<dbReference type="CDD" id="cd00003">
    <property type="entry name" value="PNPsynthase"/>
    <property type="match status" value="1"/>
</dbReference>
<dbReference type="Proteomes" id="UP000244792">
    <property type="component" value="Chromosome"/>
</dbReference>
<dbReference type="PANTHER" id="PTHR30456">
    <property type="entry name" value="PYRIDOXINE 5'-PHOSPHATE SYNTHASE"/>
    <property type="match status" value="1"/>
</dbReference>
<keyword evidence="1 4" id="KW-0963">Cytoplasm</keyword>
<feature type="binding site" evidence="4">
    <location>
        <position position="48"/>
    </location>
    <ligand>
        <name>1-deoxy-D-xylulose 5-phosphate</name>
        <dbReference type="ChEBI" id="CHEBI:57792"/>
    </ligand>
</feature>
<feature type="binding site" evidence="4">
    <location>
        <begin position="12"/>
        <end position="13"/>
    </location>
    <ligand>
        <name>1-deoxy-D-xylulose 5-phosphate</name>
        <dbReference type="ChEBI" id="CHEBI:57792"/>
    </ligand>
</feature>
<dbReference type="HAMAP" id="MF_00279">
    <property type="entry name" value="PdxJ"/>
    <property type="match status" value="1"/>
</dbReference>
<feature type="binding site" evidence="4">
    <location>
        <begin position="215"/>
        <end position="216"/>
    </location>
    <ligand>
        <name>3-amino-2-oxopropyl phosphate</name>
        <dbReference type="ChEBI" id="CHEBI:57279"/>
    </ligand>
</feature>
<evidence type="ECO:0000256" key="2">
    <source>
        <dbReference type="ARBA" id="ARBA00022679"/>
    </source>
</evidence>
<evidence type="ECO:0000313" key="7">
    <source>
        <dbReference type="Proteomes" id="UP000244792"/>
    </source>
</evidence>
<feature type="active site" description="Proton acceptor" evidence="4">
    <location>
        <position position="46"/>
    </location>
</feature>
<dbReference type="InterPro" id="IPR004569">
    <property type="entry name" value="PyrdxlP_synth_PdxJ"/>
</dbReference>
<protein>
    <recommendedName>
        <fullName evidence="4 5">Pyridoxine 5'-phosphate synthase</fullName>
        <shortName evidence="4">PNP synthase</shortName>
        <ecNumber evidence="4 5">2.6.99.2</ecNumber>
    </recommendedName>
</protein>
<dbReference type="GO" id="GO:0033856">
    <property type="term" value="F:pyridoxine 5'-phosphate synthase activity"/>
    <property type="evidence" value="ECO:0007669"/>
    <property type="project" value="UniProtKB-UniRule"/>
</dbReference>
<feature type="site" description="Transition state stabilizer" evidence="4">
    <location>
        <position position="153"/>
    </location>
</feature>
<keyword evidence="7" id="KW-1185">Reference proteome</keyword>
<dbReference type="SUPFAM" id="SSF63892">
    <property type="entry name" value="Pyridoxine 5'-phosphate synthase"/>
    <property type="match status" value="1"/>
</dbReference>
<dbReference type="EC" id="2.6.99.2" evidence="4 5"/>
<feature type="binding site" evidence="4">
    <location>
        <position position="102"/>
    </location>
    <ligand>
        <name>1-deoxy-D-xylulose 5-phosphate</name>
        <dbReference type="ChEBI" id="CHEBI:57792"/>
    </ligand>
</feature>
<feature type="active site" description="Proton acceptor" evidence="4">
    <location>
        <position position="72"/>
    </location>
</feature>
<dbReference type="GO" id="GO:0005829">
    <property type="term" value="C:cytosol"/>
    <property type="evidence" value="ECO:0007669"/>
    <property type="project" value="TreeGrafter"/>
</dbReference>
<dbReference type="RefSeq" id="WP_108309220.1">
    <property type="nucleotide sequence ID" value="NZ_CP020921.1"/>
</dbReference>
<accession>A0A2R4W149</accession>
<comment type="pathway">
    <text evidence="4">Cofactor biosynthesis; pyridoxine 5'-phosphate biosynthesis; pyridoxine 5'-phosphate from D-erythrose 4-phosphate: step 5/5.</text>
</comment>
<evidence type="ECO:0000256" key="5">
    <source>
        <dbReference type="NCBIfam" id="TIGR00559"/>
    </source>
</evidence>
<evidence type="ECO:0000256" key="1">
    <source>
        <dbReference type="ARBA" id="ARBA00022490"/>
    </source>
</evidence>
<organism evidence="6 7">
    <name type="scientific">Thermodesulfobium acidiphilum</name>
    <dbReference type="NCBI Taxonomy" id="1794699"/>
    <lineage>
        <taxon>Bacteria</taxon>
        <taxon>Pseudomonadati</taxon>
        <taxon>Thermodesulfobiota</taxon>
        <taxon>Thermodesulfobiia</taxon>
        <taxon>Thermodesulfobiales</taxon>
        <taxon>Thermodesulfobiaceae</taxon>
        <taxon>Thermodesulfobium</taxon>
    </lineage>
</organism>
<proteinExistence type="inferred from homology"/>
<dbReference type="OrthoDB" id="9806590at2"/>
<dbReference type="Pfam" id="PF03740">
    <property type="entry name" value="PdxJ"/>
    <property type="match status" value="1"/>
</dbReference>
<comment type="catalytic activity">
    <reaction evidence="4">
        <text>3-amino-2-oxopropyl phosphate + 1-deoxy-D-xylulose 5-phosphate = pyridoxine 5'-phosphate + phosphate + 2 H2O + H(+)</text>
        <dbReference type="Rhea" id="RHEA:15265"/>
        <dbReference type="ChEBI" id="CHEBI:15377"/>
        <dbReference type="ChEBI" id="CHEBI:15378"/>
        <dbReference type="ChEBI" id="CHEBI:43474"/>
        <dbReference type="ChEBI" id="CHEBI:57279"/>
        <dbReference type="ChEBI" id="CHEBI:57792"/>
        <dbReference type="ChEBI" id="CHEBI:58589"/>
        <dbReference type="EC" id="2.6.99.2"/>
    </reaction>
</comment>
<dbReference type="KEGG" id="taci:TDSAC_1071"/>
<gene>
    <name evidence="4" type="primary">pdxJ</name>
    <name evidence="6" type="ORF">TDSAC_1071</name>
</gene>
<dbReference type="PANTHER" id="PTHR30456:SF0">
    <property type="entry name" value="PYRIDOXINE 5'-PHOSPHATE SYNTHASE"/>
    <property type="match status" value="1"/>
</dbReference>
<reference evidence="6 7" key="1">
    <citation type="submission" date="2017-04" db="EMBL/GenBank/DDBJ databases">
        <title>Genomic insights into metabolism of Thermodesulfobium acidiphilum.</title>
        <authorList>
            <person name="Toshchakov S.V."/>
            <person name="Frolov E.N."/>
            <person name="Kublanov I.V."/>
            <person name="Samarov N.I."/>
            <person name="Novikov A."/>
            <person name="Lebedinsky A.V."/>
            <person name="Bonch-Osmolovskaya E.A."/>
            <person name="Chernyh N.A."/>
        </authorList>
    </citation>
    <scope>NUCLEOTIDE SEQUENCE [LARGE SCALE GENOMIC DNA]</scope>
    <source>
        <strain evidence="6 7">3127-1</strain>
    </source>
</reference>
<comment type="subunit">
    <text evidence="4">Homooctamer; tetramer of dimers.</text>
</comment>
<dbReference type="NCBIfam" id="TIGR00559">
    <property type="entry name" value="pdxJ"/>
    <property type="match status" value="1"/>
</dbReference>
<dbReference type="NCBIfam" id="NF003625">
    <property type="entry name" value="PRK05265.1-3"/>
    <property type="match status" value="1"/>
</dbReference>
<dbReference type="InterPro" id="IPR013785">
    <property type="entry name" value="Aldolase_TIM"/>
</dbReference>
<feature type="binding site" evidence="4">
    <location>
        <position position="194"/>
    </location>
    <ligand>
        <name>3-amino-2-oxopropyl phosphate</name>
        <dbReference type="ChEBI" id="CHEBI:57279"/>
    </ligand>
</feature>
<keyword evidence="3 4" id="KW-0664">Pyridoxine biosynthesis</keyword>
<evidence type="ECO:0000256" key="4">
    <source>
        <dbReference type="HAMAP-Rule" id="MF_00279"/>
    </source>
</evidence>
<dbReference type="InterPro" id="IPR036130">
    <property type="entry name" value="Pyridoxine-5'_phos_synth"/>
</dbReference>
<dbReference type="GO" id="GO:0008615">
    <property type="term" value="P:pyridoxine biosynthetic process"/>
    <property type="evidence" value="ECO:0007669"/>
    <property type="project" value="UniProtKB-UniRule"/>
</dbReference>
<name>A0A2R4W149_THEAF</name>
<feature type="active site" description="Proton donor" evidence="4">
    <location>
        <position position="193"/>
    </location>
</feature>
<evidence type="ECO:0000313" key="6">
    <source>
        <dbReference type="EMBL" id="AWB10420.1"/>
    </source>
</evidence>
<feature type="binding site" evidence="4">
    <location>
        <position position="21"/>
    </location>
    <ligand>
        <name>3-amino-2-oxopropyl phosphate</name>
        <dbReference type="ChEBI" id="CHEBI:57279"/>
    </ligand>
</feature>
<dbReference type="NCBIfam" id="NF003627">
    <property type="entry name" value="PRK05265.1-5"/>
    <property type="match status" value="1"/>
</dbReference>
<comment type="subcellular location">
    <subcellularLocation>
        <location evidence="4">Cytoplasm</location>
    </subcellularLocation>
</comment>
<evidence type="ECO:0000256" key="3">
    <source>
        <dbReference type="ARBA" id="ARBA00023096"/>
    </source>
</evidence>
<feature type="binding site" evidence="4">
    <location>
        <position position="10"/>
    </location>
    <ligand>
        <name>3-amino-2-oxopropyl phosphate</name>
        <dbReference type="ChEBI" id="CHEBI:57279"/>
    </ligand>
</feature>
<sequence length="250" mass="27624">MAGKIRLGVNVDHVATLRESRKITYPDPLFAASISLAAGADLITVHLREDRRHIQDNDVLKIRKAVDNLNLEMACVPQIVSFALKVKPNKVTLVPEKREELTTEGGLDLSKNYDSLKESISTLKSNGIEVSLFIDPDEFSIEKSVTLGADSVELHTGKYADSLDEIERNFELERLKKASNLAKEAGLNVYAGHGLNKSNVWQIALIPEIEELNIGHSIISRAVFVGIFKAVEEIVEILSLASALRENKNL</sequence>
<dbReference type="AlphaFoldDB" id="A0A2R4W149"/>
<dbReference type="Gene3D" id="3.20.20.70">
    <property type="entry name" value="Aldolase class I"/>
    <property type="match status" value="1"/>
</dbReference>